<proteinExistence type="predicted"/>
<dbReference type="EMBL" id="JBBPBM010000012">
    <property type="protein sequence ID" value="KAK8562821.1"/>
    <property type="molecule type" value="Genomic_DNA"/>
</dbReference>
<protein>
    <recommendedName>
        <fullName evidence="7">NB-ARC domain-containing protein</fullName>
    </recommendedName>
</protein>
<dbReference type="Gene3D" id="1.10.8.430">
    <property type="entry name" value="Helical domain of apoptotic protease-activating factors"/>
    <property type="match status" value="1"/>
</dbReference>
<accession>A0ABR2ELR4</accession>
<dbReference type="InterPro" id="IPR056789">
    <property type="entry name" value="LRR_R13L1-DRL21"/>
</dbReference>
<dbReference type="Proteomes" id="UP001472677">
    <property type="component" value="Unassembled WGS sequence"/>
</dbReference>
<keyword evidence="1" id="KW-0433">Leucine-rich repeat</keyword>
<comment type="caution">
    <text evidence="5">The sequence shown here is derived from an EMBL/GenBank/DDBJ whole genome shotgun (WGS) entry which is preliminary data.</text>
</comment>
<keyword evidence="2" id="KW-0611">Plant defense</keyword>
<evidence type="ECO:0000256" key="2">
    <source>
        <dbReference type="ARBA" id="ARBA00022821"/>
    </source>
</evidence>
<gene>
    <name evidence="5" type="ORF">V6N12_010889</name>
</gene>
<organism evidence="5 6">
    <name type="scientific">Hibiscus sabdariffa</name>
    <name type="common">roselle</name>
    <dbReference type="NCBI Taxonomy" id="183260"/>
    <lineage>
        <taxon>Eukaryota</taxon>
        <taxon>Viridiplantae</taxon>
        <taxon>Streptophyta</taxon>
        <taxon>Embryophyta</taxon>
        <taxon>Tracheophyta</taxon>
        <taxon>Spermatophyta</taxon>
        <taxon>Magnoliopsida</taxon>
        <taxon>eudicotyledons</taxon>
        <taxon>Gunneridae</taxon>
        <taxon>Pentapetalae</taxon>
        <taxon>rosids</taxon>
        <taxon>malvids</taxon>
        <taxon>Malvales</taxon>
        <taxon>Malvaceae</taxon>
        <taxon>Malvoideae</taxon>
        <taxon>Hibiscus</taxon>
    </lineage>
</organism>
<evidence type="ECO:0000259" key="3">
    <source>
        <dbReference type="Pfam" id="PF00931"/>
    </source>
</evidence>
<dbReference type="InterPro" id="IPR002182">
    <property type="entry name" value="NB-ARC"/>
</dbReference>
<evidence type="ECO:0000313" key="5">
    <source>
        <dbReference type="EMBL" id="KAK8562821.1"/>
    </source>
</evidence>
<evidence type="ECO:0000259" key="4">
    <source>
        <dbReference type="Pfam" id="PF25019"/>
    </source>
</evidence>
<dbReference type="SUPFAM" id="SSF52540">
    <property type="entry name" value="P-loop containing nucleoside triphosphate hydrolases"/>
    <property type="match status" value="1"/>
</dbReference>
<name>A0ABR2ELR4_9ROSI</name>
<evidence type="ECO:0000256" key="1">
    <source>
        <dbReference type="ARBA" id="ARBA00022614"/>
    </source>
</evidence>
<dbReference type="InterPro" id="IPR042197">
    <property type="entry name" value="Apaf_helical"/>
</dbReference>
<reference evidence="5 6" key="1">
    <citation type="journal article" date="2024" name="G3 (Bethesda)">
        <title>Genome assembly of Hibiscus sabdariffa L. provides insights into metabolisms of medicinal natural products.</title>
        <authorList>
            <person name="Kim T."/>
        </authorList>
    </citation>
    <scope>NUCLEOTIDE SEQUENCE [LARGE SCALE GENOMIC DNA]</scope>
    <source>
        <strain evidence="5">TK-2024</strain>
        <tissue evidence="5">Old leaves</tissue>
    </source>
</reference>
<evidence type="ECO:0008006" key="7">
    <source>
        <dbReference type="Google" id="ProtNLM"/>
    </source>
</evidence>
<feature type="domain" description="NB-ARC" evidence="3">
    <location>
        <begin position="48"/>
        <end position="105"/>
    </location>
</feature>
<evidence type="ECO:0000313" key="6">
    <source>
        <dbReference type="Proteomes" id="UP001472677"/>
    </source>
</evidence>
<dbReference type="Pfam" id="PF00931">
    <property type="entry name" value="NB-ARC"/>
    <property type="match status" value="1"/>
</dbReference>
<sequence>MGGLVLVPDKWDRLKQAQQSEGRGSRVIVTTRLEKVALMMATKQLGGNWDRLKQALQSGGRGSAVIVTTRLEKVALMMATVPFLRLGCLSDDDSWSLFKQRVFGMGTNEGNADLETIGRQIVHRCGGVPLAIKAMGSILSSKSQETEWLLVRDSEIWDLEDEASRILAVLRLPSLRSLILNTNYGFPCNISNPSNFIRNQKYLKVLDCGDGLSNAAFKSLKHLRLISMPVGLGQLTCLRKLNKLVVGKDKGRGIDDLKELALEGELSIAGLCNVKNSTEAKNANLIEKKNLRSLGLTWDSGKYWESTHRQLGKDEEIFDAL</sequence>
<feature type="domain" description="R13L1/DRL21-like LRR repeat region" evidence="4">
    <location>
        <begin position="254"/>
        <end position="321"/>
    </location>
</feature>
<dbReference type="InterPro" id="IPR027417">
    <property type="entry name" value="P-loop_NTPase"/>
</dbReference>
<dbReference type="Pfam" id="PF25019">
    <property type="entry name" value="LRR_R13L1-DRL21"/>
    <property type="match status" value="1"/>
</dbReference>
<keyword evidence="6" id="KW-1185">Reference proteome</keyword>
<dbReference type="PANTHER" id="PTHR36766:SF47">
    <property type="entry name" value="NB-ARC DOMAIN-CONTAINING PROTEIN"/>
    <property type="match status" value="1"/>
</dbReference>
<dbReference type="PANTHER" id="PTHR36766">
    <property type="entry name" value="PLANT BROAD-SPECTRUM MILDEW RESISTANCE PROTEIN RPW8"/>
    <property type="match status" value="1"/>
</dbReference>